<protein>
    <submittedName>
        <fullName evidence="2">Uncharacterized protein</fullName>
    </submittedName>
</protein>
<proteinExistence type="predicted"/>
<evidence type="ECO:0000313" key="3">
    <source>
        <dbReference type="Proteomes" id="UP000245086"/>
    </source>
</evidence>
<feature type="transmembrane region" description="Helical" evidence="1">
    <location>
        <begin position="29"/>
        <end position="57"/>
    </location>
</feature>
<dbReference type="Proteomes" id="UP000245086">
    <property type="component" value="Unassembled WGS sequence"/>
</dbReference>
<dbReference type="RefSeq" id="WP_108983308.1">
    <property type="nucleotide sequence ID" value="NZ_BFBR01000001.1"/>
</dbReference>
<evidence type="ECO:0000256" key="1">
    <source>
        <dbReference type="SAM" id="Phobius"/>
    </source>
</evidence>
<keyword evidence="1" id="KW-1133">Transmembrane helix</keyword>
<dbReference type="EMBL" id="BFBR01000001">
    <property type="protein sequence ID" value="GBF56416.1"/>
    <property type="molecule type" value="Genomic_DNA"/>
</dbReference>
<keyword evidence="1" id="KW-0472">Membrane</keyword>
<keyword evidence="1" id="KW-0812">Transmembrane</keyword>
<sequence length="62" mass="6667">MSQFIYPEDRTPKAWLRPHSLDGYESDSLIARVGAVFLVGLTASGIICGLGLALALFMGLAR</sequence>
<dbReference type="AlphaFoldDB" id="A0A2P2E5T1"/>
<name>A0A2P2E5T1_9PROT</name>
<keyword evidence="3" id="KW-1185">Reference proteome</keyword>
<organism evidence="2 3">
    <name type="scientific">Candidatus Phycosocius bacilliformis</name>
    <dbReference type="NCBI Taxonomy" id="1445552"/>
    <lineage>
        <taxon>Bacteria</taxon>
        <taxon>Pseudomonadati</taxon>
        <taxon>Pseudomonadota</taxon>
        <taxon>Alphaproteobacteria</taxon>
        <taxon>Caulobacterales</taxon>
        <taxon>Caulobacterales incertae sedis</taxon>
        <taxon>Candidatus Phycosocius</taxon>
    </lineage>
</organism>
<evidence type="ECO:0000313" key="2">
    <source>
        <dbReference type="EMBL" id="GBF56416.1"/>
    </source>
</evidence>
<comment type="caution">
    <text evidence="2">The sequence shown here is derived from an EMBL/GenBank/DDBJ whole genome shotgun (WGS) entry which is preliminary data.</text>
</comment>
<reference evidence="2 3" key="1">
    <citation type="journal article" date="2018" name="Genome Announc.">
        <title>Draft Genome Sequence of "Candidatus Phycosocius bacilliformis," an Alphaproteobacterial Ectosymbiont of the Hydrocarbon-Producing Green Alga Botryococcus braunii.</title>
        <authorList>
            <person name="Tanabe Y."/>
            <person name="Yamaguchi H."/>
            <person name="Watanabe M.M."/>
        </authorList>
    </citation>
    <scope>NUCLEOTIDE SEQUENCE [LARGE SCALE GENOMIC DNA]</scope>
    <source>
        <strain evidence="2 3">BOTRYCO-2</strain>
    </source>
</reference>
<accession>A0A2P2E5T1</accession>
<gene>
    <name evidence="2" type="ORF">PbB2_00072</name>
</gene>